<dbReference type="RefSeq" id="WP_155716137.1">
    <property type="nucleotide sequence ID" value="NZ_VVIQ01000007.1"/>
</dbReference>
<evidence type="ECO:0000256" key="1">
    <source>
        <dbReference type="SAM" id="SignalP"/>
    </source>
</evidence>
<reference evidence="2 3" key="1">
    <citation type="submission" date="2019-09" db="EMBL/GenBank/DDBJ databases">
        <title>Prevotella A2879 sp. nov., isolated from an abscess of a patient.</title>
        <authorList>
            <person name="Buhl M."/>
            <person name="Oberhettinger P."/>
        </authorList>
    </citation>
    <scope>NUCLEOTIDE SEQUENCE [LARGE SCALE GENOMIC DNA]</scope>
    <source>
        <strain evidence="2 3">A2879</strain>
    </source>
</reference>
<proteinExistence type="predicted"/>
<sequence>MKKLLLSLSVILLTSVLRAQSWEGDNRDTSRVQLLKGLEYTLELQGSFSKGKTPLWLNANKYGLSSLDVMNGYMRGAIERPLNIDAGHRFGVGYGVDMIAPVNYTSKVIIQQAYLEGSWWHGTLTIGAKEQPMEMKNADLSTGSQTLGINARPIPQVRLALGDYWTLPFANGWLHLKGHIAYGMLTDKNWQHDFTRLQSKYSDKVLFHSKAGYLKIGNEEVFCPWSLEMGLEMVSLFGGISYLPDGHGNLIPSKGRTGVRDFWYAFLPGGADNGETTYQNVEGDQLGSWVMRLNYEGEWSCVSVYADKFFEDHSSMFQLDYDGYGEGTEWQQKKKRRYLLYDFKDWMLGFEYKYKPDNWLNNVVVEYIYSKYQSGPIYHDHTITVPDHIGGKDNYYNHYIFPGYQHWGQTMGNPLYRSPIYNEDGTIYFKDNRFIALHLGLGGHPTDYLKWRFLATWQEGLGTYEKPYTHKKHNVSLLGETSYMFNKSETSNWLRGTEVKLGIGADFGGILEGPNYGLQLTLSKRGLLNK</sequence>
<protein>
    <submittedName>
        <fullName evidence="2">Capsule assembly Wzi family protein</fullName>
    </submittedName>
</protein>
<keyword evidence="3" id="KW-1185">Reference proteome</keyword>
<name>A0A7C9LTU6_9BACT</name>
<dbReference type="Gene3D" id="2.40.160.130">
    <property type="entry name" value="Capsule assembly protein Wzi"/>
    <property type="match status" value="1"/>
</dbReference>
<organism evidence="2 3">
    <name type="scientific">Prevotella vespertina</name>
    <dbReference type="NCBI Taxonomy" id="2608404"/>
    <lineage>
        <taxon>Bacteria</taxon>
        <taxon>Pseudomonadati</taxon>
        <taxon>Bacteroidota</taxon>
        <taxon>Bacteroidia</taxon>
        <taxon>Bacteroidales</taxon>
        <taxon>Prevotellaceae</taxon>
        <taxon>Prevotella</taxon>
    </lineage>
</organism>
<dbReference type="Proteomes" id="UP000482295">
    <property type="component" value="Unassembled WGS sequence"/>
</dbReference>
<feature type="signal peptide" evidence="1">
    <location>
        <begin position="1"/>
        <end position="19"/>
    </location>
</feature>
<feature type="chain" id="PRO_5028959317" evidence="1">
    <location>
        <begin position="20"/>
        <end position="530"/>
    </location>
</feature>
<accession>A0A7C9LTU6</accession>
<comment type="caution">
    <text evidence="2">The sequence shown here is derived from an EMBL/GenBank/DDBJ whole genome shotgun (WGS) entry which is preliminary data.</text>
</comment>
<dbReference type="InterPro" id="IPR038636">
    <property type="entry name" value="Wzi_sf"/>
</dbReference>
<keyword evidence="1" id="KW-0732">Signal</keyword>
<evidence type="ECO:0000313" key="3">
    <source>
        <dbReference type="Proteomes" id="UP000482295"/>
    </source>
</evidence>
<gene>
    <name evidence="2" type="ORF">F0475_07680</name>
</gene>
<dbReference type="AlphaFoldDB" id="A0A7C9LTU6"/>
<dbReference type="EMBL" id="VVIQ01000007">
    <property type="protein sequence ID" value="MUL28179.1"/>
    <property type="molecule type" value="Genomic_DNA"/>
</dbReference>
<evidence type="ECO:0000313" key="2">
    <source>
        <dbReference type="EMBL" id="MUL28179.1"/>
    </source>
</evidence>